<feature type="region of interest" description="Disordered" evidence="1">
    <location>
        <begin position="1"/>
        <end position="42"/>
    </location>
</feature>
<keyword evidence="3" id="KW-1185">Reference proteome</keyword>
<feature type="compositionally biased region" description="Polar residues" evidence="1">
    <location>
        <begin position="32"/>
        <end position="42"/>
    </location>
</feature>
<organism evidence="2 3">
    <name type="scientific">Periconia digitata</name>
    <dbReference type="NCBI Taxonomy" id="1303443"/>
    <lineage>
        <taxon>Eukaryota</taxon>
        <taxon>Fungi</taxon>
        <taxon>Dikarya</taxon>
        <taxon>Ascomycota</taxon>
        <taxon>Pezizomycotina</taxon>
        <taxon>Dothideomycetes</taxon>
        <taxon>Pleosporomycetidae</taxon>
        <taxon>Pleosporales</taxon>
        <taxon>Massarineae</taxon>
        <taxon>Periconiaceae</taxon>
        <taxon>Periconia</taxon>
    </lineage>
</organism>
<proteinExistence type="predicted"/>
<gene>
    <name evidence="2" type="ORF">PDIGIT_LOCUS1560</name>
</gene>
<dbReference type="EMBL" id="CAOQHR010000001">
    <property type="protein sequence ID" value="CAI6266636.1"/>
    <property type="molecule type" value="Genomic_DNA"/>
</dbReference>
<name>A0A9W4U543_9PLEO</name>
<accession>A0A9W4U543</accession>
<dbReference type="AlphaFoldDB" id="A0A9W4U543"/>
<evidence type="ECO:0000256" key="1">
    <source>
        <dbReference type="SAM" id="MobiDB-lite"/>
    </source>
</evidence>
<feature type="compositionally biased region" description="Basic and acidic residues" evidence="1">
    <location>
        <begin position="8"/>
        <end position="18"/>
    </location>
</feature>
<sequence length="80" mass="8960">MNVPLTEAQEHSVSEVNKKSSCGTTQEKDCENQSGRIYTGTSSSNSYHCNIEIGSWTWCFKLDGNHDPLIELFYHTACSL</sequence>
<dbReference type="Proteomes" id="UP001152607">
    <property type="component" value="Unassembled WGS sequence"/>
</dbReference>
<protein>
    <submittedName>
        <fullName evidence="2">Uncharacterized protein</fullName>
    </submittedName>
</protein>
<reference evidence="2" key="1">
    <citation type="submission" date="2023-01" db="EMBL/GenBank/DDBJ databases">
        <authorList>
            <person name="Van Ghelder C."/>
            <person name="Rancurel C."/>
        </authorList>
    </citation>
    <scope>NUCLEOTIDE SEQUENCE</scope>
    <source>
        <strain evidence="2">CNCM I-4278</strain>
    </source>
</reference>
<evidence type="ECO:0000313" key="3">
    <source>
        <dbReference type="Proteomes" id="UP001152607"/>
    </source>
</evidence>
<comment type="caution">
    <text evidence="2">The sequence shown here is derived from an EMBL/GenBank/DDBJ whole genome shotgun (WGS) entry which is preliminary data.</text>
</comment>
<evidence type="ECO:0000313" key="2">
    <source>
        <dbReference type="EMBL" id="CAI6266636.1"/>
    </source>
</evidence>